<evidence type="ECO:0000256" key="1">
    <source>
        <dbReference type="SAM" id="MobiDB-lite"/>
    </source>
</evidence>
<protein>
    <submittedName>
        <fullName evidence="3">Uncharacterized protein</fullName>
    </submittedName>
</protein>
<dbReference type="OrthoDB" id="4601746at2"/>
<reference evidence="3 4" key="1">
    <citation type="submission" date="2019-06" db="EMBL/GenBank/DDBJ databases">
        <title>Sequencing the genomes of 1000 actinobacteria strains.</title>
        <authorList>
            <person name="Klenk H.-P."/>
        </authorList>
    </citation>
    <scope>NUCLEOTIDE SEQUENCE [LARGE SCALE GENOMIC DNA]</scope>
    <source>
        <strain evidence="3 4">DSM 45928</strain>
    </source>
</reference>
<organism evidence="3 4">
    <name type="scientific">Stackebrandtia endophytica</name>
    <dbReference type="NCBI Taxonomy" id="1496996"/>
    <lineage>
        <taxon>Bacteria</taxon>
        <taxon>Bacillati</taxon>
        <taxon>Actinomycetota</taxon>
        <taxon>Actinomycetes</taxon>
        <taxon>Glycomycetales</taxon>
        <taxon>Glycomycetaceae</taxon>
        <taxon>Stackebrandtia</taxon>
    </lineage>
</organism>
<keyword evidence="2" id="KW-1133">Transmembrane helix</keyword>
<dbReference type="RefSeq" id="WP_142044819.1">
    <property type="nucleotide sequence ID" value="NZ_JBHTGS010000002.1"/>
</dbReference>
<dbReference type="NCBIfam" id="NF041516">
    <property type="entry name" value="PA2928_fam"/>
    <property type="match status" value="1"/>
</dbReference>
<evidence type="ECO:0000313" key="4">
    <source>
        <dbReference type="Proteomes" id="UP000317043"/>
    </source>
</evidence>
<dbReference type="InterPro" id="IPR048161">
    <property type="entry name" value="PA2928-like"/>
</dbReference>
<feature type="region of interest" description="Disordered" evidence="1">
    <location>
        <begin position="1"/>
        <end position="23"/>
    </location>
</feature>
<keyword evidence="2" id="KW-0812">Transmembrane</keyword>
<dbReference type="InParanoid" id="A0A543B3X9"/>
<comment type="caution">
    <text evidence="3">The sequence shown here is derived from an EMBL/GenBank/DDBJ whole genome shotgun (WGS) entry which is preliminary data.</text>
</comment>
<proteinExistence type="predicted"/>
<keyword evidence="2" id="KW-0472">Membrane</keyword>
<name>A0A543B3X9_9ACTN</name>
<sequence length="419" mass="44465">MIYGNQQVPDPPVRPGHPHLVTSPYDREQVTNVTPARQRGRFGWVRGVLPLIGFALLFFGGSYLVSPEPDIELEPGFVVGQIDGRDVVFVPYERSGSRGMFQLMTQDMFQSRIAAIDMVTGDTLWDTKIVGEMLSEGRVIAAGRQYVYIATQEGLTILESADGAVAAVPDAITGLTDGYVAEAGAYGFDADAEAVVAIDRDGVFHVIELDGLTATPADAAITDRWTGVLSGSGGHWTVSGKSDTYGFNGPEELVRLNPARPGALGSVLTRTSISGETTQIGEAVFYDGKLVIDQTDLAVDGQLVREALSGGWERHEDYHSEIQNAGKVAGAAADVVLIEHVRGVGDDVQLLSTVSLETGEVIDTIETGSSSGRSICLESGEVILPVSLPDNWSPHALALIDQQGAITVADVGSVGFFGF</sequence>
<dbReference type="AlphaFoldDB" id="A0A543B3X9"/>
<dbReference type="EMBL" id="VFOW01000001">
    <property type="protein sequence ID" value="TQL79480.1"/>
    <property type="molecule type" value="Genomic_DNA"/>
</dbReference>
<dbReference type="Proteomes" id="UP000317043">
    <property type="component" value="Unassembled WGS sequence"/>
</dbReference>
<evidence type="ECO:0000256" key="2">
    <source>
        <dbReference type="SAM" id="Phobius"/>
    </source>
</evidence>
<keyword evidence="4" id="KW-1185">Reference proteome</keyword>
<accession>A0A543B3X9</accession>
<evidence type="ECO:0000313" key="3">
    <source>
        <dbReference type="EMBL" id="TQL79480.1"/>
    </source>
</evidence>
<feature type="transmembrane region" description="Helical" evidence="2">
    <location>
        <begin position="47"/>
        <end position="65"/>
    </location>
</feature>
<gene>
    <name evidence="3" type="ORF">FB566_5088</name>
</gene>